<sequence length="302" mass="35075">MYLSVICPLYKGEQYIEKLTKSLNEQKKVQIKEILYIVTEVEGDNSIEKLKKKNARYIVISPSVFSHSLTREKAAYNAKGDIVVFISQDIEIKDDMWLYKLTKDIDKGICDASFSKQICENRTIERYTRMKNYPDKSRIVSKEDVKKLGIMAYFFSDAASAIKKSTFVELEGYDGKDLLTNEDMYIAYKLINNGFKIKYCADAEVIHSHKYTYKSLFKRYFDQGVFLKQHNYIKDSGASGSAIDLVKFVAVNSIKEKNFSAFFDIIPNFAIRFIGDKFGSKYEKLTKDKILKYTANKNYWMK</sequence>
<dbReference type="Pfam" id="PF00535">
    <property type="entry name" value="Glycos_transf_2"/>
    <property type="match status" value="1"/>
</dbReference>
<gene>
    <name evidence="2" type="ORF">H9661_02500</name>
</gene>
<organism evidence="2 3">
    <name type="scientific">Clostridium cibarium</name>
    <dbReference type="NCBI Taxonomy" id="2762247"/>
    <lineage>
        <taxon>Bacteria</taxon>
        <taxon>Bacillati</taxon>
        <taxon>Bacillota</taxon>
        <taxon>Clostridia</taxon>
        <taxon>Eubacteriales</taxon>
        <taxon>Clostridiaceae</taxon>
        <taxon>Clostridium</taxon>
    </lineage>
</organism>
<reference evidence="2 3" key="1">
    <citation type="submission" date="2020-08" db="EMBL/GenBank/DDBJ databases">
        <title>A Genomic Blueprint of the Chicken Gut Microbiome.</title>
        <authorList>
            <person name="Gilroy R."/>
            <person name="Ravi A."/>
            <person name="Getino M."/>
            <person name="Pursley I."/>
            <person name="Horton D.L."/>
            <person name="Alikhan N.-F."/>
            <person name="Baker D."/>
            <person name="Gharbi K."/>
            <person name="Hall N."/>
            <person name="Watson M."/>
            <person name="Adriaenssens E.M."/>
            <person name="Foster-Nyarko E."/>
            <person name="Jarju S."/>
            <person name="Secka A."/>
            <person name="Antonio M."/>
            <person name="Oren A."/>
            <person name="Chaudhuri R."/>
            <person name="La Ragione R.M."/>
            <person name="Hildebrand F."/>
            <person name="Pallen M.J."/>
        </authorList>
    </citation>
    <scope>NUCLEOTIDE SEQUENCE [LARGE SCALE GENOMIC DNA]</scope>
    <source>
        <strain evidence="2 3">Sa3CVN1</strain>
    </source>
</reference>
<dbReference type="InterPro" id="IPR001173">
    <property type="entry name" value="Glyco_trans_2-like"/>
</dbReference>
<dbReference type="InterPro" id="IPR029044">
    <property type="entry name" value="Nucleotide-diphossugar_trans"/>
</dbReference>
<evidence type="ECO:0000313" key="3">
    <source>
        <dbReference type="Proteomes" id="UP000627781"/>
    </source>
</evidence>
<accession>A0ABR8PPY3</accession>
<comment type="caution">
    <text evidence="2">The sequence shown here is derived from an EMBL/GenBank/DDBJ whole genome shotgun (WGS) entry which is preliminary data.</text>
</comment>
<name>A0ABR8PPY3_9CLOT</name>
<protein>
    <submittedName>
        <fullName evidence="2">Glycosyltransferase</fullName>
    </submittedName>
</protein>
<feature type="domain" description="Glycosyltransferase 2-like" evidence="1">
    <location>
        <begin position="4"/>
        <end position="166"/>
    </location>
</feature>
<dbReference type="Gene3D" id="3.90.550.10">
    <property type="entry name" value="Spore Coat Polysaccharide Biosynthesis Protein SpsA, Chain A"/>
    <property type="match status" value="1"/>
</dbReference>
<evidence type="ECO:0000313" key="2">
    <source>
        <dbReference type="EMBL" id="MBD7910217.1"/>
    </source>
</evidence>
<evidence type="ECO:0000259" key="1">
    <source>
        <dbReference type="Pfam" id="PF00535"/>
    </source>
</evidence>
<dbReference type="RefSeq" id="WP_191767635.1">
    <property type="nucleotide sequence ID" value="NZ_JACSRA010000003.1"/>
</dbReference>
<proteinExistence type="predicted"/>
<dbReference type="SUPFAM" id="SSF53448">
    <property type="entry name" value="Nucleotide-diphospho-sugar transferases"/>
    <property type="match status" value="1"/>
</dbReference>
<dbReference type="Proteomes" id="UP000627781">
    <property type="component" value="Unassembled WGS sequence"/>
</dbReference>
<keyword evidence="3" id="KW-1185">Reference proteome</keyword>
<dbReference type="EMBL" id="JACSRA010000003">
    <property type="protein sequence ID" value="MBD7910217.1"/>
    <property type="molecule type" value="Genomic_DNA"/>
</dbReference>